<dbReference type="PANTHER" id="PTHR43649:SF12">
    <property type="entry name" value="DIACETYLCHITOBIOSE BINDING PROTEIN DASA"/>
    <property type="match status" value="1"/>
</dbReference>
<proteinExistence type="predicted"/>
<dbReference type="Gene3D" id="3.40.190.10">
    <property type="entry name" value="Periplasmic binding protein-like II"/>
    <property type="match status" value="1"/>
</dbReference>
<organism evidence="1 2">
    <name type="scientific">Mediterraneibacter faecis</name>
    <dbReference type="NCBI Taxonomy" id="592978"/>
    <lineage>
        <taxon>Bacteria</taxon>
        <taxon>Bacillati</taxon>
        <taxon>Bacillota</taxon>
        <taxon>Clostridia</taxon>
        <taxon>Lachnospirales</taxon>
        <taxon>Lachnospiraceae</taxon>
        <taxon>Mediterraneibacter</taxon>
    </lineage>
</organism>
<sequence length="455" mass="49999">MNRFTFGKQKPFNNRRMYMKAKKILAMTLATAMTVGMLAGCGSTGEKKESGSDSEQITLNYWTWFPSKDQIQETVDAFEKENPNIKINMTVMESKAFQEKVPLALSTEEDIDVIGVQPSAFAEEVQDYLANLDELMPDVVGADWKDAYSEKCLEQGNQLTSGDTKMLVLTNSGSMVGFYNAALLKDIGAEVPKTFAEYKAVAEAFKAKYPDKYVSVFAGKDSWVVDEMMLTVLGQQGDYYNKWRYEGAPVDSEEYKQAINGLKKYFDEGIFSADVLDLDYASATEEFTNGDALVYYMGSWEAPLLSKTLREGNGIKLENVGAMALPTAEDNGQLTVRSYIDSGIGVVDYSEKKEAAAKFVAYLTLGDGADIFGKQLTGTSAKKDFTVDASLFDTDESKAGWDTVVDLINTATADRNNVSGYSDIEGAAVQSVLNGSATTESALKDLQKEWTSGKY</sequence>
<dbReference type="AlphaFoldDB" id="A0A844KD25"/>
<gene>
    <name evidence="1" type="ORF">GMD21_06610</name>
</gene>
<comment type="caution">
    <text evidence="1">The sequence shown here is derived from an EMBL/GenBank/DDBJ whole genome shotgun (WGS) entry which is preliminary data.</text>
</comment>
<dbReference type="SUPFAM" id="SSF53850">
    <property type="entry name" value="Periplasmic binding protein-like II"/>
    <property type="match status" value="1"/>
</dbReference>
<dbReference type="Proteomes" id="UP000448177">
    <property type="component" value="Unassembled WGS sequence"/>
</dbReference>
<dbReference type="InterPro" id="IPR050490">
    <property type="entry name" value="Bact_solute-bd_prot1"/>
</dbReference>
<evidence type="ECO:0000313" key="2">
    <source>
        <dbReference type="Proteomes" id="UP000448177"/>
    </source>
</evidence>
<keyword evidence="2" id="KW-1185">Reference proteome</keyword>
<reference evidence="1 2" key="1">
    <citation type="journal article" date="2019" name="Nat. Med.">
        <title>A library of human gut bacterial isolates paired with longitudinal multiomics data enables mechanistic microbiome research.</title>
        <authorList>
            <person name="Poyet M."/>
            <person name="Groussin M."/>
            <person name="Gibbons S.M."/>
            <person name="Avila-Pacheco J."/>
            <person name="Jiang X."/>
            <person name="Kearney S.M."/>
            <person name="Perrotta A.R."/>
            <person name="Berdy B."/>
            <person name="Zhao S."/>
            <person name="Lieberman T.D."/>
            <person name="Swanson P.K."/>
            <person name="Smith M."/>
            <person name="Roesemann S."/>
            <person name="Alexander J.E."/>
            <person name="Rich S.A."/>
            <person name="Livny J."/>
            <person name="Vlamakis H."/>
            <person name="Clish C."/>
            <person name="Bullock K."/>
            <person name="Deik A."/>
            <person name="Scott J."/>
            <person name="Pierce K.A."/>
            <person name="Xavier R.J."/>
            <person name="Alm E.J."/>
        </authorList>
    </citation>
    <scope>NUCLEOTIDE SEQUENCE [LARGE SCALE GENOMIC DNA]</scope>
    <source>
        <strain evidence="1 2">BIOML-A1</strain>
    </source>
</reference>
<accession>A0A844KD25</accession>
<dbReference type="Pfam" id="PF01547">
    <property type="entry name" value="SBP_bac_1"/>
    <property type="match status" value="1"/>
</dbReference>
<evidence type="ECO:0000313" key="1">
    <source>
        <dbReference type="EMBL" id="MTR76345.1"/>
    </source>
</evidence>
<dbReference type="EMBL" id="WNAF01000003">
    <property type="protein sequence ID" value="MTR76345.1"/>
    <property type="molecule type" value="Genomic_DNA"/>
</dbReference>
<name>A0A844KD25_9FIRM</name>
<protein>
    <submittedName>
        <fullName evidence="1">Extracellular solute-binding protein</fullName>
    </submittedName>
</protein>
<dbReference type="PANTHER" id="PTHR43649">
    <property type="entry name" value="ARABINOSE-BINDING PROTEIN-RELATED"/>
    <property type="match status" value="1"/>
</dbReference>
<dbReference type="InterPro" id="IPR006059">
    <property type="entry name" value="SBP"/>
</dbReference>